<dbReference type="InterPro" id="IPR003583">
    <property type="entry name" value="Hlx-hairpin-Hlx_DNA-bd_motif"/>
</dbReference>
<evidence type="ECO:0000256" key="2">
    <source>
        <dbReference type="ARBA" id="ARBA00004496"/>
    </source>
</evidence>
<dbReference type="eggNOG" id="COG1796">
    <property type="taxonomic scope" value="Bacteria"/>
</dbReference>
<dbReference type="Gene3D" id="3.30.460.10">
    <property type="entry name" value="Beta Polymerase, domain 2"/>
    <property type="match status" value="1"/>
</dbReference>
<proteinExistence type="predicted"/>
<keyword evidence="14" id="KW-0915">Sodium</keyword>
<dbReference type="FunFam" id="3.20.20.140:FF:000047">
    <property type="entry name" value="PHP domain-containing protein"/>
    <property type="match status" value="1"/>
</dbReference>
<feature type="domain" description="Polymerase/histidinol phosphatase N-terminal" evidence="23">
    <location>
        <begin position="358"/>
        <end position="441"/>
    </location>
</feature>
<gene>
    <name evidence="25" type="ordered locus">CLDAP_35020</name>
</gene>
<evidence type="ECO:0000256" key="7">
    <source>
        <dbReference type="ARBA" id="ARBA00022634"/>
    </source>
</evidence>
<evidence type="ECO:0000256" key="21">
    <source>
        <dbReference type="ARBA" id="ARBA00049244"/>
    </source>
</evidence>
<dbReference type="InterPro" id="IPR037160">
    <property type="entry name" value="DNA_Pol_thumb_sf"/>
</dbReference>
<comment type="catalytic activity">
    <reaction evidence="18">
        <text>2'-deoxyribonucleotide-(2'-deoxyribose 5'-phosphate)-2'-deoxyribonucleotide-DNA = a 3'-end 2'-deoxyribonucleotide-(2,3-dehydro-2,3-deoxyribose 5'-phosphate)-DNA + a 5'-end 5'-phospho-2'-deoxyribonucleoside-DNA + H(+)</text>
        <dbReference type="Rhea" id="RHEA:66592"/>
        <dbReference type="Rhea" id="RHEA-COMP:13180"/>
        <dbReference type="Rhea" id="RHEA-COMP:16897"/>
        <dbReference type="Rhea" id="RHEA-COMP:17067"/>
        <dbReference type="ChEBI" id="CHEBI:15378"/>
        <dbReference type="ChEBI" id="CHEBI:136412"/>
        <dbReference type="ChEBI" id="CHEBI:157695"/>
        <dbReference type="ChEBI" id="CHEBI:167181"/>
        <dbReference type="EC" id="4.2.99.18"/>
    </reaction>
</comment>
<dbReference type="EC" id="2.7.7.7" evidence="3"/>
<evidence type="ECO:0000256" key="1">
    <source>
        <dbReference type="ARBA" id="ARBA00001946"/>
    </source>
</evidence>
<dbReference type="HOGENOM" id="CLU_017729_1_0_0"/>
<name>I0I8F4_CALAS</name>
<evidence type="ECO:0000259" key="23">
    <source>
        <dbReference type="SMART" id="SM00481"/>
    </source>
</evidence>
<dbReference type="InterPro" id="IPR029398">
    <property type="entry name" value="PolB_thumb"/>
</dbReference>
<evidence type="ECO:0000256" key="15">
    <source>
        <dbReference type="ARBA" id="ARBA00023204"/>
    </source>
</evidence>
<dbReference type="InterPro" id="IPR002054">
    <property type="entry name" value="DNA-dir_DNA_pol_X"/>
</dbReference>
<dbReference type="GO" id="GO:0006281">
    <property type="term" value="P:DNA repair"/>
    <property type="evidence" value="ECO:0007669"/>
    <property type="project" value="UniProtKB-KW"/>
</dbReference>
<keyword evidence="11" id="KW-0227">DNA damage</keyword>
<dbReference type="Gene3D" id="3.30.210.10">
    <property type="entry name" value="DNA polymerase, thumb domain"/>
    <property type="match status" value="1"/>
</dbReference>
<dbReference type="PANTHER" id="PTHR36928">
    <property type="entry name" value="PHOSPHATASE YCDX-RELATED"/>
    <property type="match status" value="1"/>
</dbReference>
<dbReference type="GO" id="GO:0005829">
    <property type="term" value="C:cytosol"/>
    <property type="evidence" value="ECO:0007669"/>
    <property type="project" value="TreeGrafter"/>
</dbReference>
<keyword evidence="13" id="KW-0239">DNA-directed DNA polymerase</keyword>
<dbReference type="Pfam" id="PF14716">
    <property type="entry name" value="HHH_8"/>
    <property type="match status" value="1"/>
</dbReference>
<evidence type="ECO:0000256" key="16">
    <source>
        <dbReference type="ARBA" id="ARBA00035717"/>
    </source>
</evidence>
<dbReference type="InterPro" id="IPR010996">
    <property type="entry name" value="HHH_MUS81"/>
</dbReference>
<dbReference type="InterPro" id="IPR016195">
    <property type="entry name" value="Pol/histidinol_Pase-like"/>
</dbReference>
<dbReference type="InterPro" id="IPR027421">
    <property type="entry name" value="DNA_pol_lamdba_lyase_dom_sf"/>
</dbReference>
<evidence type="ECO:0000313" key="25">
    <source>
        <dbReference type="EMBL" id="BAM01542.1"/>
    </source>
</evidence>
<dbReference type="Gene3D" id="1.10.150.110">
    <property type="entry name" value="DNA polymerase beta, N-terminal domain-like"/>
    <property type="match status" value="1"/>
</dbReference>
<dbReference type="PANTHER" id="PTHR36928:SF1">
    <property type="entry name" value="PHOSPHATASE YCDX-RELATED"/>
    <property type="match status" value="1"/>
</dbReference>
<evidence type="ECO:0000256" key="11">
    <source>
        <dbReference type="ARBA" id="ARBA00022763"/>
    </source>
</evidence>
<dbReference type="CDD" id="cd07436">
    <property type="entry name" value="PHP_PolX"/>
    <property type="match status" value="1"/>
</dbReference>
<dbReference type="InterPro" id="IPR022311">
    <property type="entry name" value="PolX-like"/>
</dbReference>
<evidence type="ECO:0000256" key="19">
    <source>
        <dbReference type="ARBA" id="ARBA00044678"/>
    </source>
</evidence>
<comment type="catalytic activity">
    <reaction evidence="21">
        <text>DNA(n) + a 2'-deoxyribonucleoside 5'-triphosphate = DNA(n+1) + diphosphate</text>
        <dbReference type="Rhea" id="RHEA:22508"/>
        <dbReference type="Rhea" id="RHEA-COMP:17339"/>
        <dbReference type="Rhea" id="RHEA-COMP:17340"/>
        <dbReference type="ChEBI" id="CHEBI:33019"/>
        <dbReference type="ChEBI" id="CHEBI:61560"/>
        <dbReference type="ChEBI" id="CHEBI:173112"/>
        <dbReference type="EC" id="2.7.7.7"/>
    </reaction>
</comment>
<feature type="domain" description="Helix-hairpin-helix DNA-binding motif class 1" evidence="22">
    <location>
        <begin position="132"/>
        <end position="151"/>
    </location>
</feature>
<dbReference type="PRINTS" id="PR00870">
    <property type="entry name" value="DNAPOLXBETA"/>
</dbReference>
<dbReference type="InterPro" id="IPR047967">
    <property type="entry name" value="PolX_PHP"/>
</dbReference>
<dbReference type="NCBIfam" id="NF006375">
    <property type="entry name" value="PRK08609.1"/>
    <property type="match status" value="1"/>
</dbReference>
<evidence type="ECO:0000256" key="8">
    <source>
        <dbReference type="ARBA" id="ARBA00022679"/>
    </source>
</evidence>
<dbReference type="InterPro" id="IPR002008">
    <property type="entry name" value="DNA_pol_X_beta-like"/>
</dbReference>
<dbReference type="SMART" id="SM00481">
    <property type="entry name" value="POLIIIAc"/>
    <property type="match status" value="1"/>
</dbReference>
<evidence type="ECO:0000256" key="20">
    <source>
        <dbReference type="ARBA" id="ARBA00045548"/>
    </source>
</evidence>
<evidence type="ECO:0000256" key="14">
    <source>
        <dbReference type="ARBA" id="ARBA00023053"/>
    </source>
</evidence>
<organism evidence="25 26">
    <name type="scientific">Caldilinea aerophila (strain DSM 14535 / JCM 11387 / NBRC 104270 / STL-6-O1)</name>
    <dbReference type="NCBI Taxonomy" id="926550"/>
    <lineage>
        <taxon>Bacteria</taxon>
        <taxon>Bacillati</taxon>
        <taxon>Chloroflexota</taxon>
        <taxon>Caldilineae</taxon>
        <taxon>Caldilineales</taxon>
        <taxon>Caldilineaceae</taxon>
        <taxon>Caldilinea</taxon>
    </lineage>
</organism>
<dbReference type="SMART" id="SM00278">
    <property type="entry name" value="HhH1"/>
    <property type="match status" value="3"/>
</dbReference>
<comment type="subcellular location">
    <subcellularLocation>
        <location evidence="2">Cytoplasm</location>
    </subcellularLocation>
</comment>
<dbReference type="RefSeq" id="WP_014434768.1">
    <property type="nucleotide sequence ID" value="NC_017079.1"/>
</dbReference>
<keyword evidence="6" id="KW-0488">Methylation</keyword>
<comment type="cofactor">
    <cofactor evidence="1">
        <name>Mg(2+)</name>
        <dbReference type="ChEBI" id="CHEBI:18420"/>
    </cofactor>
</comment>
<dbReference type="GO" id="GO:0042578">
    <property type="term" value="F:phosphoric ester hydrolase activity"/>
    <property type="evidence" value="ECO:0007669"/>
    <property type="project" value="TreeGrafter"/>
</dbReference>
<dbReference type="InterPro" id="IPR043519">
    <property type="entry name" value="NT_sf"/>
</dbReference>
<dbReference type="EC" id="4.2.99.18" evidence="4"/>
<dbReference type="SUPFAM" id="SSF89550">
    <property type="entry name" value="PHP domain-like"/>
    <property type="match status" value="1"/>
</dbReference>
<dbReference type="Pfam" id="PF02811">
    <property type="entry name" value="PHP"/>
    <property type="match status" value="1"/>
</dbReference>
<dbReference type="SUPFAM" id="SSF81301">
    <property type="entry name" value="Nucleotidyltransferase"/>
    <property type="match status" value="1"/>
</dbReference>
<comment type="catalytic activity">
    <reaction evidence="19">
        <text>a 5'-end 2'-deoxyribose-2'-deoxyribonucleotide-DNA = (2E,4S)-4-hydroxypenten-2-al-5-phosphate + a 5'-end 5'-phospho-2'-deoxyribonucleoside-DNA + H(+)</text>
        <dbReference type="Rhea" id="RHEA:76255"/>
        <dbReference type="Rhea" id="RHEA-COMP:13180"/>
        <dbReference type="Rhea" id="RHEA-COMP:18657"/>
        <dbReference type="ChEBI" id="CHEBI:15378"/>
        <dbReference type="ChEBI" id="CHEBI:136412"/>
        <dbReference type="ChEBI" id="CHEBI:195194"/>
        <dbReference type="ChEBI" id="CHEBI:195195"/>
    </reaction>
</comment>
<evidence type="ECO:0000256" key="10">
    <source>
        <dbReference type="ARBA" id="ARBA00022705"/>
    </source>
</evidence>
<protein>
    <recommendedName>
        <fullName evidence="5">DNA polymerase beta</fullName>
        <ecNumber evidence="3">2.7.7.7</ecNumber>
        <ecNumber evidence="4">4.2.99.18</ecNumber>
    </recommendedName>
    <alternativeName>
        <fullName evidence="16">5'-deoxyribose-phosphate lyase</fullName>
    </alternativeName>
    <alternativeName>
        <fullName evidence="17">AP lyase</fullName>
    </alternativeName>
</protein>
<dbReference type="KEGG" id="cap:CLDAP_35020"/>
<dbReference type="InterPro" id="IPR004013">
    <property type="entry name" value="PHP_dom"/>
</dbReference>
<keyword evidence="26" id="KW-1185">Reference proteome</keyword>
<keyword evidence="15" id="KW-0234">DNA repair</keyword>
<dbReference type="Pfam" id="PF14520">
    <property type="entry name" value="HHH_5"/>
    <property type="match status" value="1"/>
</dbReference>
<dbReference type="Gene3D" id="1.10.150.20">
    <property type="entry name" value="5' to 3' exonuclease, C-terminal subdomain"/>
    <property type="match status" value="1"/>
</dbReference>
<evidence type="ECO:0000313" key="26">
    <source>
        <dbReference type="Proteomes" id="UP000007880"/>
    </source>
</evidence>
<evidence type="ECO:0000259" key="24">
    <source>
        <dbReference type="SMART" id="SM00483"/>
    </source>
</evidence>
<feature type="domain" description="Helix-hairpin-helix DNA-binding motif class 1" evidence="22">
    <location>
        <begin position="97"/>
        <end position="116"/>
    </location>
</feature>
<dbReference type="GO" id="GO:0008270">
    <property type="term" value="F:zinc ion binding"/>
    <property type="evidence" value="ECO:0007669"/>
    <property type="project" value="TreeGrafter"/>
</dbReference>
<keyword evidence="12" id="KW-0832">Ubl conjugation</keyword>
<dbReference type="AlphaFoldDB" id="I0I8F4"/>
<evidence type="ECO:0000256" key="5">
    <source>
        <dbReference type="ARBA" id="ARBA00020020"/>
    </source>
</evidence>
<evidence type="ECO:0000256" key="12">
    <source>
        <dbReference type="ARBA" id="ARBA00022843"/>
    </source>
</evidence>
<dbReference type="Pfam" id="PF14791">
    <property type="entry name" value="DNA_pol_B_thumb"/>
    <property type="match status" value="1"/>
</dbReference>
<dbReference type="PIRSF" id="PIRSF005047">
    <property type="entry name" value="UCP005047_YshC"/>
    <property type="match status" value="1"/>
</dbReference>
<sequence length="597" mass="65100">MDAKPRLTNRDVAAILAGVAARLQILDANRFRVIAFQNAAESIRNLPQDINALDAAGELTSIPGVGKGIAEALHNLLTTGSDPEFDALFAQVPQGVVEMMQVPDMGPKKARRLWEELGIDSVEALRAAAEAGKLRSLKGFGPKSEEKILKGIELLVKRTEQGTAVRMPLGLARPLALRLIAELQERLPAVALERIEIVGSLRRWKETIGDVDILCVSAQPASVMEAFRSLPEVADVVGAGETKSSVVLGNGLQVDLRVVERKHWGAALQYFTGSKEHNVALREIALKQGWSLNEYGLTATGDGEAPAGEQRFFEEEAELYAFLGLEWIPPELREHRGEVQAAQRHSLPALITLADLQGELHGHTTWSDGTASVAEMADAARARGYRYWLVSDHSVGLGIVQGVDAEKLRRQRAEIDAYNRRCAEAGIDFRLLQGSEVEILADGSLGLPDEVLAQLDVVVASIHSAQRQDRETITARCLKAIRNPHVDILGHPTGRLIGERPPSEIDMERILQACLETGTIVEINANPARLDVNDIYARRAVELGCKLVINTDAHGVHDLTLAEYGIAVARRGWVTAADVINTRPLDAMRSLLKDAKR</sequence>
<keyword evidence="9" id="KW-0548">Nucleotidyltransferase</keyword>
<dbReference type="SMART" id="SM00483">
    <property type="entry name" value="POLXc"/>
    <property type="match status" value="1"/>
</dbReference>
<accession>I0I8F4</accession>
<dbReference type="InterPro" id="IPR050243">
    <property type="entry name" value="PHP_phosphatase"/>
</dbReference>
<keyword evidence="10" id="KW-0235">DNA replication</keyword>
<keyword evidence="7" id="KW-0237">DNA synthesis</keyword>
<dbReference type="InterPro" id="IPR003141">
    <property type="entry name" value="Pol/His_phosphatase_N"/>
</dbReference>
<dbReference type="STRING" id="926550.CLDAP_35020"/>
<reference evidence="25 26" key="1">
    <citation type="submission" date="2012-02" db="EMBL/GenBank/DDBJ databases">
        <title>Complete genome sequence of Caldilinea aerophila DSM 14535 (= NBRC 102666).</title>
        <authorList>
            <person name="Oguchi A."/>
            <person name="Hosoyama A."/>
            <person name="Sekine M."/>
            <person name="Fukai R."/>
            <person name="Kato Y."/>
            <person name="Nakamura S."/>
            <person name="Hanada S."/>
            <person name="Yamazaki S."/>
            <person name="Fujita N."/>
        </authorList>
    </citation>
    <scope>NUCLEOTIDE SEQUENCE [LARGE SCALE GENOMIC DNA]</scope>
    <source>
        <strain evidence="26">DSM 14535 / JCM 11387 / NBRC 104270 / STL-6-O1</strain>
    </source>
</reference>
<dbReference type="PATRIC" id="fig|926550.5.peg.3775"/>
<comment type="function">
    <text evidence="20">Repair polymerase that plays a key role in base-excision repair. During this process, the damaged base is excised by specific DNA glycosylases, the DNA backbone is nicked at the abasic site by an apurinic/apyrimidic (AP) endonuclease, and POLB removes 5'-deoxyribose-phosphate from the preincised AP site acting as a 5'-deoxyribose-phosphate lyase (5'-dRP lyase); through its DNA polymerase activity, it adds one nucleotide to the 3' end of the arising single-nucleotide gap. Conducts 'gap-filling' DNA synthesis in a stepwise distributive fashion rather than in a processive fashion as for other DNA polymerases. It is also able to cleave sugar-phosphate bonds 3' to an intact AP site, acting as an AP lyase.</text>
</comment>
<dbReference type="GO" id="GO:0003677">
    <property type="term" value="F:DNA binding"/>
    <property type="evidence" value="ECO:0007669"/>
    <property type="project" value="InterPro"/>
</dbReference>
<dbReference type="GO" id="GO:0003887">
    <property type="term" value="F:DNA-directed DNA polymerase activity"/>
    <property type="evidence" value="ECO:0007669"/>
    <property type="project" value="UniProtKB-KW"/>
</dbReference>
<evidence type="ECO:0000256" key="18">
    <source>
        <dbReference type="ARBA" id="ARBA00044632"/>
    </source>
</evidence>
<dbReference type="SUPFAM" id="SSF47802">
    <property type="entry name" value="DNA polymerase beta, N-terminal domain-like"/>
    <property type="match status" value="1"/>
</dbReference>
<dbReference type="EMBL" id="AP012337">
    <property type="protein sequence ID" value="BAM01542.1"/>
    <property type="molecule type" value="Genomic_DNA"/>
</dbReference>
<keyword evidence="8" id="KW-0808">Transferase</keyword>
<evidence type="ECO:0000256" key="6">
    <source>
        <dbReference type="ARBA" id="ARBA00022481"/>
    </source>
</evidence>
<dbReference type="Proteomes" id="UP000007880">
    <property type="component" value="Chromosome"/>
</dbReference>
<evidence type="ECO:0000256" key="3">
    <source>
        <dbReference type="ARBA" id="ARBA00012417"/>
    </source>
</evidence>
<evidence type="ECO:0000256" key="17">
    <source>
        <dbReference type="ARBA" id="ARBA00035726"/>
    </source>
</evidence>
<feature type="domain" description="Helix-hairpin-helix DNA-binding motif class 1" evidence="22">
    <location>
        <begin position="57"/>
        <end position="76"/>
    </location>
</feature>
<feature type="domain" description="DNA-directed DNA polymerase X" evidence="24">
    <location>
        <begin position="7"/>
        <end position="334"/>
    </location>
</feature>
<evidence type="ECO:0000256" key="9">
    <source>
        <dbReference type="ARBA" id="ARBA00022695"/>
    </source>
</evidence>
<dbReference type="CDD" id="cd00141">
    <property type="entry name" value="NT_POLXc"/>
    <property type="match status" value="1"/>
</dbReference>
<dbReference type="SUPFAM" id="SSF158702">
    <property type="entry name" value="Sec63 N-terminal domain-like"/>
    <property type="match status" value="1"/>
</dbReference>
<evidence type="ECO:0000259" key="22">
    <source>
        <dbReference type="SMART" id="SM00278"/>
    </source>
</evidence>
<evidence type="ECO:0000256" key="13">
    <source>
        <dbReference type="ARBA" id="ARBA00022932"/>
    </source>
</evidence>
<dbReference type="eggNOG" id="COG1387">
    <property type="taxonomic scope" value="Bacteria"/>
</dbReference>
<evidence type="ECO:0000256" key="4">
    <source>
        <dbReference type="ARBA" id="ARBA00012720"/>
    </source>
</evidence>
<dbReference type="GO" id="GO:0140078">
    <property type="term" value="F:class I DNA-(apurinic or apyrimidinic site) endonuclease activity"/>
    <property type="evidence" value="ECO:0007669"/>
    <property type="project" value="UniProtKB-EC"/>
</dbReference>
<dbReference type="Gene3D" id="3.20.20.140">
    <property type="entry name" value="Metal-dependent hydrolases"/>
    <property type="match status" value="1"/>
</dbReference>